<dbReference type="InParanoid" id="D0N5F5"/>
<keyword evidence="2" id="KW-1185">Reference proteome</keyword>
<dbReference type="GeneID" id="9472025"/>
<evidence type="ECO:0000313" key="2">
    <source>
        <dbReference type="Proteomes" id="UP000006643"/>
    </source>
</evidence>
<dbReference type="RefSeq" id="XP_002998760.1">
    <property type="nucleotide sequence ID" value="XM_002998714.1"/>
</dbReference>
<gene>
    <name evidence="1" type="ORF">PITG_06681</name>
</gene>
<dbReference type="Proteomes" id="UP000006643">
    <property type="component" value="Unassembled WGS sequence"/>
</dbReference>
<evidence type="ECO:0000313" key="1">
    <source>
        <dbReference type="EMBL" id="EEY70113.1"/>
    </source>
</evidence>
<name>D0N5F5_PHYIT</name>
<accession>D0N5F5</accession>
<dbReference type="VEuPathDB" id="FungiDB:PITG_06681"/>
<dbReference type="Gene3D" id="2.40.50.140">
    <property type="entry name" value="Nucleic acid-binding proteins"/>
    <property type="match status" value="1"/>
</dbReference>
<organism evidence="1 2">
    <name type="scientific">Phytophthora infestans (strain T30-4)</name>
    <name type="common">Potato late blight agent</name>
    <dbReference type="NCBI Taxonomy" id="403677"/>
    <lineage>
        <taxon>Eukaryota</taxon>
        <taxon>Sar</taxon>
        <taxon>Stramenopiles</taxon>
        <taxon>Oomycota</taxon>
        <taxon>Peronosporomycetes</taxon>
        <taxon>Peronosporales</taxon>
        <taxon>Peronosporaceae</taxon>
        <taxon>Phytophthora</taxon>
    </lineage>
</organism>
<dbReference type="AlphaFoldDB" id="D0N5F5"/>
<dbReference type="InterPro" id="IPR012340">
    <property type="entry name" value="NA-bd_OB-fold"/>
</dbReference>
<dbReference type="KEGG" id="pif:PITG_06681"/>
<proteinExistence type="predicted"/>
<sequence length="239" mass="26943">MPALLTTHGVQQLYQDETVEAVIRLQVLGVYRYLADPALKKRLGQHFADAHDVFDVLLSDGHHKMKTVLAPKCHKLVWTRELTARSLIRLNFISTTDLREVELLPLVGERLYYMPLRSDHYTLDWACSFTGGIPDEDSPLDELERNWSSRYGAVASTTSSVAWNMVPDYCANLFTPEWNKLHTILEVLDKIKKHSTSNPPMIGAVRVKSKVLHLGDPSISNPFPFAFNAVVGNGCYGCF</sequence>
<dbReference type="eggNOG" id="ENOG502R9DE">
    <property type="taxonomic scope" value="Eukaryota"/>
</dbReference>
<dbReference type="OrthoDB" id="123282at2759"/>
<dbReference type="HOGENOM" id="CLU_1163085_0_0_1"/>
<dbReference type="EMBL" id="DS028125">
    <property type="protein sequence ID" value="EEY70113.1"/>
    <property type="molecule type" value="Genomic_DNA"/>
</dbReference>
<reference evidence="2" key="1">
    <citation type="journal article" date="2009" name="Nature">
        <title>Genome sequence and analysis of the Irish potato famine pathogen Phytophthora infestans.</title>
        <authorList>
            <consortium name="The Broad Institute Genome Sequencing Platform"/>
            <person name="Haas B.J."/>
            <person name="Kamoun S."/>
            <person name="Zody M.C."/>
            <person name="Jiang R.H."/>
            <person name="Handsaker R.E."/>
            <person name="Cano L.M."/>
            <person name="Grabherr M."/>
            <person name="Kodira C.D."/>
            <person name="Raffaele S."/>
            <person name="Torto-Alalibo T."/>
            <person name="Bozkurt T.O."/>
            <person name="Ah-Fong A.M."/>
            <person name="Alvarado L."/>
            <person name="Anderson V.L."/>
            <person name="Armstrong M.R."/>
            <person name="Avrova A."/>
            <person name="Baxter L."/>
            <person name="Beynon J."/>
            <person name="Boevink P.C."/>
            <person name="Bollmann S.R."/>
            <person name="Bos J.I."/>
            <person name="Bulone V."/>
            <person name="Cai G."/>
            <person name="Cakir C."/>
            <person name="Carrington J.C."/>
            <person name="Chawner M."/>
            <person name="Conti L."/>
            <person name="Costanzo S."/>
            <person name="Ewan R."/>
            <person name="Fahlgren N."/>
            <person name="Fischbach M.A."/>
            <person name="Fugelstad J."/>
            <person name="Gilroy E.M."/>
            <person name="Gnerre S."/>
            <person name="Green P.J."/>
            <person name="Grenville-Briggs L.J."/>
            <person name="Griffith J."/>
            <person name="Grunwald N.J."/>
            <person name="Horn K."/>
            <person name="Horner N.R."/>
            <person name="Hu C.H."/>
            <person name="Huitema E."/>
            <person name="Jeong D.H."/>
            <person name="Jones A.M."/>
            <person name="Jones J.D."/>
            <person name="Jones R.W."/>
            <person name="Karlsson E.K."/>
            <person name="Kunjeti S.G."/>
            <person name="Lamour K."/>
            <person name="Liu Z."/>
            <person name="Ma L."/>
            <person name="Maclean D."/>
            <person name="Chibucos M.C."/>
            <person name="McDonald H."/>
            <person name="McWalters J."/>
            <person name="Meijer H.J."/>
            <person name="Morgan W."/>
            <person name="Morris P.F."/>
            <person name="Munro C.A."/>
            <person name="O'Neill K."/>
            <person name="Ospina-Giraldo M."/>
            <person name="Pinzon A."/>
            <person name="Pritchard L."/>
            <person name="Ramsahoye B."/>
            <person name="Ren Q."/>
            <person name="Restrepo S."/>
            <person name="Roy S."/>
            <person name="Sadanandom A."/>
            <person name="Savidor A."/>
            <person name="Schornack S."/>
            <person name="Schwartz D.C."/>
            <person name="Schumann U.D."/>
            <person name="Schwessinger B."/>
            <person name="Seyer L."/>
            <person name="Sharpe T."/>
            <person name="Silvar C."/>
            <person name="Song J."/>
            <person name="Studholme D.J."/>
            <person name="Sykes S."/>
            <person name="Thines M."/>
            <person name="van de Vondervoort P.J."/>
            <person name="Phuntumart V."/>
            <person name="Wawra S."/>
            <person name="Weide R."/>
            <person name="Win J."/>
            <person name="Young C."/>
            <person name="Zhou S."/>
            <person name="Fry W."/>
            <person name="Meyers B.C."/>
            <person name="van West P."/>
            <person name="Ristaino J."/>
            <person name="Govers F."/>
            <person name="Birch P.R."/>
            <person name="Whisson S.C."/>
            <person name="Judelson H.S."/>
            <person name="Nusbaum C."/>
        </authorList>
    </citation>
    <scope>NUCLEOTIDE SEQUENCE [LARGE SCALE GENOMIC DNA]</scope>
    <source>
        <strain evidence="2">T30-4</strain>
    </source>
</reference>
<dbReference type="OMA" id="LRSDHYT"/>
<protein>
    <submittedName>
        <fullName evidence="1">Uncharacterized protein</fullName>
    </submittedName>
</protein>